<dbReference type="WBParaSite" id="nRc.2.0.1.t45027-RA">
    <property type="protein sequence ID" value="nRc.2.0.1.t45027-RA"/>
    <property type="gene ID" value="nRc.2.0.1.g45027"/>
</dbReference>
<organism evidence="1 2">
    <name type="scientific">Romanomermis culicivorax</name>
    <name type="common">Nematode worm</name>
    <dbReference type="NCBI Taxonomy" id="13658"/>
    <lineage>
        <taxon>Eukaryota</taxon>
        <taxon>Metazoa</taxon>
        <taxon>Ecdysozoa</taxon>
        <taxon>Nematoda</taxon>
        <taxon>Enoplea</taxon>
        <taxon>Dorylaimia</taxon>
        <taxon>Mermithida</taxon>
        <taxon>Mermithoidea</taxon>
        <taxon>Mermithidae</taxon>
        <taxon>Romanomermis</taxon>
    </lineage>
</organism>
<keyword evidence="1" id="KW-1185">Reference proteome</keyword>
<dbReference type="AlphaFoldDB" id="A0A915L3F6"/>
<name>A0A915L3F6_ROMCU</name>
<sequence>MILTKVSDEFTDEECKLEAKLKISKSKNAETEVFPVVGLKRQKRKEAKSKIAWLKTSDFDSDLFNFGFFRHHLIMNQIVYDIGR</sequence>
<protein>
    <submittedName>
        <fullName evidence="2">Uncharacterized protein</fullName>
    </submittedName>
</protein>
<proteinExistence type="predicted"/>
<evidence type="ECO:0000313" key="1">
    <source>
        <dbReference type="Proteomes" id="UP000887565"/>
    </source>
</evidence>
<reference evidence="2" key="1">
    <citation type="submission" date="2022-11" db="UniProtKB">
        <authorList>
            <consortium name="WormBaseParasite"/>
        </authorList>
    </citation>
    <scope>IDENTIFICATION</scope>
</reference>
<accession>A0A915L3F6</accession>
<dbReference type="Proteomes" id="UP000887565">
    <property type="component" value="Unplaced"/>
</dbReference>
<evidence type="ECO:0000313" key="2">
    <source>
        <dbReference type="WBParaSite" id="nRc.2.0.1.t45027-RA"/>
    </source>
</evidence>